<evidence type="ECO:0000256" key="1">
    <source>
        <dbReference type="SAM" id="MobiDB-lite"/>
    </source>
</evidence>
<feature type="region of interest" description="Disordered" evidence="1">
    <location>
        <begin position="315"/>
        <end position="369"/>
    </location>
</feature>
<reference evidence="4 5" key="1">
    <citation type="journal article" date="2019" name="Nat. Plants">
        <title>Stout camphor tree genome fills gaps in understanding of flowering plant genome evolution.</title>
        <authorList>
            <person name="Chaw S.M."/>
            <person name="Liu Y.C."/>
            <person name="Wu Y.W."/>
            <person name="Wang H.Y."/>
            <person name="Lin C.I."/>
            <person name="Wu C.S."/>
            <person name="Ke H.M."/>
            <person name="Chang L.Y."/>
            <person name="Hsu C.Y."/>
            <person name="Yang H.T."/>
            <person name="Sudianto E."/>
            <person name="Hsu M.H."/>
            <person name="Wu K.P."/>
            <person name="Wang L.N."/>
            <person name="Leebens-Mack J.H."/>
            <person name="Tsai I.J."/>
        </authorList>
    </citation>
    <scope>NUCLEOTIDE SEQUENCE [LARGE SCALE GENOMIC DNA]</scope>
    <source>
        <strain evidence="5">cv. Chaw 1501</strain>
        <tissue evidence="4">Young leaves</tissue>
    </source>
</reference>
<keyword evidence="2" id="KW-0732">Signal</keyword>
<dbReference type="PANTHER" id="PTHR10688:SF14">
    <property type="entry name" value="PWWP DOMAIN-CONTAINING PROTEIN"/>
    <property type="match status" value="1"/>
</dbReference>
<evidence type="ECO:0000313" key="5">
    <source>
        <dbReference type="Proteomes" id="UP000283530"/>
    </source>
</evidence>
<feature type="domain" description="PWWP" evidence="3">
    <location>
        <begin position="227"/>
        <end position="284"/>
    </location>
</feature>
<dbReference type="InterPro" id="IPR052657">
    <property type="entry name" value="PDP_family_Arabidopsis"/>
</dbReference>
<dbReference type="STRING" id="337451.A0A443PMF8"/>
<dbReference type="InterPro" id="IPR000313">
    <property type="entry name" value="PWWP_dom"/>
</dbReference>
<sequence length="416" mass="46672">MASFMCPTLSLSLSLLPLLLEGAKITLDLRFVREKESPFFPPPFLPFSSSIFLSLFLSMKNKKKNKKMQQFTIPKCCQQPRSHGPRARTDFSPFLSSSPRLRLRPHQGSDFEFSSCKNSGSSITSSTAYQSKRASFLRLGEQIPKFPLMRLSMSSDGDHKCPLNCRQATCTNVESVAQSAPLEICDSWNNGGHAAEHISSLSYAEVLPDTPNKTASQVAESGNVLAPGCIVWAKTANHTWWPAEVMGERESTNDQTVGRVLVQFYGSYDHAWVDPEGDLSHFEDCFEERICNPTKVFQDALKRALHKKQYLTPSEQWNKSSDAPMNLNHEDQSSESTPSLSILDKWNTSSSSRVEDDCHDGGRGKRKRKPKVHFDEVMFPFKSKKKGRRLRIMRHLGLVAPPGSPFTVASHVRTTL</sequence>
<evidence type="ECO:0000256" key="2">
    <source>
        <dbReference type="SAM" id="SignalP"/>
    </source>
</evidence>
<organism evidence="4 5">
    <name type="scientific">Cinnamomum micranthum f. kanehirae</name>
    <dbReference type="NCBI Taxonomy" id="337451"/>
    <lineage>
        <taxon>Eukaryota</taxon>
        <taxon>Viridiplantae</taxon>
        <taxon>Streptophyta</taxon>
        <taxon>Embryophyta</taxon>
        <taxon>Tracheophyta</taxon>
        <taxon>Spermatophyta</taxon>
        <taxon>Magnoliopsida</taxon>
        <taxon>Magnoliidae</taxon>
        <taxon>Laurales</taxon>
        <taxon>Lauraceae</taxon>
        <taxon>Cinnamomum</taxon>
    </lineage>
</organism>
<dbReference type="OrthoDB" id="5964980at2759"/>
<feature type="signal peptide" evidence="2">
    <location>
        <begin position="1"/>
        <end position="22"/>
    </location>
</feature>
<feature type="chain" id="PRO_5019096979" evidence="2">
    <location>
        <begin position="23"/>
        <end position="416"/>
    </location>
</feature>
<dbReference type="PANTHER" id="PTHR10688">
    <property type="entry name" value="PWWP DOMAIN-CONTAINING PROTEIN"/>
    <property type="match status" value="1"/>
</dbReference>
<evidence type="ECO:0000313" key="4">
    <source>
        <dbReference type="EMBL" id="RWR91957.1"/>
    </source>
</evidence>
<feature type="compositionally biased region" description="Polar residues" evidence="1">
    <location>
        <begin position="334"/>
        <end position="352"/>
    </location>
</feature>
<dbReference type="CDD" id="cd05162">
    <property type="entry name" value="PWWP"/>
    <property type="match status" value="1"/>
</dbReference>
<dbReference type="SUPFAM" id="SSF63748">
    <property type="entry name" value="Tudor/PWWP/MBT"/>
    <property type="match status" value="1"/>
</dbReference>
<dbReference type="PROSITE" id="PS50812">
    <property type="entry name" value="PWWP"/>
    <property type="match status" value="1"/>
</dbReference>
<dbReference type="EMBL" id="QPKB01000009">
    <property type="protein sequence ID" value="RWR91957.1"/>
    <property type="molecule type" value="Genomic_DNA"/>
</dbReference>
<gene>
    <name evidence="4" type="ORF">CKAN_02114400</name>
</gene>
<comment type="caution">
    <text evidence="4">The sequence shown here is derived from an EMBL/GenBank/DDBJ whole genome shotgun (WGS) entry which is preliminary data.</text>
</comment>
<keyword evidence="5" id="KW-1185">Reference proteome</keyword>
<dbReference type="Gene3D" id="2.30.30.140">
    <property type="match status" value="1"/>
</dbReference>
<accession>A0A443PMF8</accession>
<proteinExistence type="predicted"/>
<dbReference type="SMART" id="SM00293">
    <property type="entry name" value="PWWP"/>
    <property type="match status" value="1"/>
</dbReference>
<dbReference type="Pfam" id="PF00855">
    <property type="entry name" value="PWWP"/>
    <property type="match status" value="1"/>
</dbReference>
<feature type="compositionally biased region" description="Basic and acidic residues" evidence="1">
    <location>
        <begin position="353"/>
        <end position="363"/>
    </location>
</feature>
<name>A0A443PMF8_9MAGN</name>
<dbReference type="Proteomes" id="UP000283530">
    <property type="component" value="Unassembled WGS sequence"/>
</dbReference>
<protein>
    <submittedName>
        <fullName evidence="4">PWWP domain-containing protein</fullName>
    </submittedName>
</protein>
<dbReference type="AlphaFoldDB" id="A0A443PMF8"/>
<evidence type="ECO:0000259" key="3">
    <source>
        <dbReference type="PROSITE" id="PS50812"/>
    </source>
</evidence>